<feature type="transmembrane region" description="Helical" evidence="1">
    <location>
        <begin position="21"/>
        <end position="44"/>
    </location>
</feature>
<sequence length="97" mass="10175">MTQTSTEPQAGRSTDLLKSSIKFFHIVLMVTAAAAPLVVVSTYIPISVAYGAGIAVPITYAATTLVLVIFTIGFAQMAKRITSAGAFYTFTAQGLGR</sequence>
<gene>
    <name evidence="2" type="ORF">ACFQGU_03755</name>
</gene>
<evidence type="ECO:0000313" key="2">
    <source>
        <dbReference type="EMBL" id="MFC6236977.1"/>
    </source>
</evidence>
<comment type="caution">
    <text evidence="2">The sequence shown here is derived from an EMBL/GenBank/DDBJ whole genome shotgun (WGS) entry which is preliminary data.</text>
</comment>
<evidence type="ECO:0000313" key="3">
    <source>
        <dbReference type="Proteomes" id="UP001596138"/>
    </source>
</evidence>
<feature type="non-terminal residue" evidence="2">
    <location>
        <position position="97"/>
    </location>
</feature>
<evidence type="ECO:0000256" key="1">
    <source>
        <dbReference type="SAM" id="Phobius"/>
    </source>
</evidence>
<reference evidence="3" key="1">
    <citation type="journal article" date="2019" name="Int. J. Syst. Evol. Microbiol.">
        <title>The Global Catalogue of Microorganisms (GCM) 10K type strain sequencing project: providing services to taxonomists for standard genome sequencing and annotation.</title>
        <authorList>
            <consortium name="The Broad Institute Genomics Platform"/>
            <consortium name="The Broad Institute Genome Sequencing Center for Infectious Disease"/>
            <person name="Wu L."/>
            <person name="Ma J."/>
        </authorList>
    </citation>
    <scope>NUCLEOTIDE SEQUENCE [LARGE SCALE GENOMIC DNA]</scope>
    <source>
        <strain evidence="3">CGMCC 4.7317</strain>
    </source>
</reference>
<feature type="transmembrane region" description="Helical" evidence="1">
    <location>
        <begin position="50"/>
        <end position="75"/>
    </location>
</feature>
<dbReference type="EMBL" id="JBHSTI010000007">
    <property type="protein sequence ID" value="MFC6236977.1"/>
    <property type="molecule type" value="Genomic_DNA"/>
</dbReference>
<name>A0ABW1SZH8_9ACTN</name>
<accession>A0ABW1SZH8</accession>
<organism evidence="2 3">
    <name type="scientific">Longivirga aurantiaca</name>
    <dbReference type="NCBI Taxonomy" id="1837743"/>
    <lineage>
        <taxon>Bacteria</taxon>
        <taxon>Bacillati</taxon>
        <taxon>Actinomycetota</taxon>
        <taxon>Actinomycetes</taxon>
        <taxon>Sporichthyales</taxon>
        <taxon>Sporichthyaceae</taxon>
        <taxon>Longivirga</taxon>
    </lineage>
</organism>
<keyword evidence="1" id="KW-0472">Membrane</keyword>
<keyword evidence="3" id="KW-1185">Reference proteome</keyword>
<dbReference type="Gene3D" id="1.20.1740.10">
    <property type="entry name" value="Amino acid/polyamine transporter I"/>
    <property type="match status" value="1"/>
</dbReference>
<proteinExistence type="predicted"/>
<dbReference type="Proteomes" id="UP001596138">
    <property type="component" value="Unassembled WGS sequence"/>
</dbReference>
<keyword evidence="1" id="KW-1133">Transmembrane helix</keyword>
<protein>
    <submittedName>
        <fullName evidence="2">APC family permease</fullName>
    </submittedName>
</protein>
<keyword evidence="1" id="KW-0812">Transmembrane</keyword>